<dbReference type="GO" id="GO:0032259">
    <property type="term" value="P:methylation"/>
    <property type="evidence" value="ECO:0007669"/>
    <property type="project" value="UniProtKB-KW"/>
</dbReference>
<dbReference type="PANTHER" id="PTHR46429">
    <property type="entry name" value="23S RRNA (GUANOSINE-2'-O-)-METHYLTRANSFERASE RLMB"/>
    <property type="match status" value="1"/>
</dbReference>
<dbReference type="InterPro" id="IPR029026">
    <property type="entry name" value="tRNA_m1G_MTases_N"/>
</dbReference>
<feature type="domain" description="tRNA/rRNA methyltransferase SpoU type" evidence="3">
    <location>
        <begin position="29"/>
        <end position="170"/>
    </location>
</feature>
<dbReference type="GO" id="GO:0008173">
    <property type="term" value="F:RNA methyltransferase activity"/>
    <property type="evidence" value="ECO:0007669"/>
    <property type="project" value="InterPro"/>
</dbReference>
<dbReference type="InterPro" id="IPR004441">
    <property type="entry name" value="rRNA_MeTrfase_TrmH"/>
</dbReference>
<evidence type="ECO:0000313" key="5">
    <source>
        <dbReference type="Proteomes" id="UP000033935"/>
    </source>
</evidence>
<dbReference type="EMBL" id="LBWG01000002">
    <property type="protein sequence ID" value="KKR04905.1"/>
    <property type="molecule type" value="Genomic_DNA"/>
</dbReference>
<dbReference type="PANTHER" id="PTHR46429:SF1">
    <property type="entry name" value="23S RRNA (GUANOSINE-2'-O-)-METHYLTRANSFERASE RLMB"/>
    <property type="match status" value="1"/>
</dbReference>
<sequence length="177" mass="19530">MSGLGQRDVITVKGYAYFLFFSRVLLKTMIVIAHNIRSLHNVGSIFRSCDAFGVKKLYLTGFTGIPPRKEIAKVSLGSEHRVSWEALLEIKPLLQILKQQGFCLVALDNTQGSIPIHMVKKEKPLVLILGNEVEGIEKEVLVECNQQIEIPMPGGKQSLNVSVATGIALFALTQEGR</sequence>
<comment type="caution">
    <text evidence="4">The sequence shown here is derived from an EMBL/GenBank/DDBJ whole genome shotgun (WGS) entry which is preliminary data.</text>
</comment>
<evidence type="ECO:0000259" key="3">
    <source>
        <dbReference type="Pfam" id="PF00588"/>
    </source>
</evidence>
<dbReference type="PATRIC" id="fig|1618995.3.peg.120"/>
<evidence type="ECO:0000313" key="4">
    <source>
        <dbReference type="EMBL" id="KKR04905.1"/>
    </source>
</evidence>
<keyword evidence="2 4" id="KW-0808">Transferase</keyword>
<dbReference type="GO" id="GO:0005829">
    <property type="term" value="C:cytosol"/>
    <property type="evidence" value="ECO:0007669"/>
    <property type="project" value="TreeGrafter"/>
</dbReference>
<dbReference type="SUPFAM" id="SSF75217">
    <property type="entry name" value="alpha/beta knot"/>
    <property type="match status" value="1"/>
</dbReference>
<accession>A0A0G0Q3A3</accession>
<evidence type="ECO:0000256" key="1">
    <source>
        <dbReference type="ARBA" id="ARBA00022603"/>
    </source>
</evidence>
<gene>
    <name evidence="4" type="ORF">UT30_C0002G0022</name>
</gene>
<protein>
    <submittedName>
        <fullName evidence="4">tRNA/rRNA methyltransferase (SpoU)</fullName>
    </submittedName>
</protein>
<proteinExistence type="predicted"/>
<dbReference type="Proteomes" id="UP000033935">
    <property type="component" value="Unassembled WGS sequence"/>
</dbReference>
<dbReference type="Gene3D" id="3.40.1280.10">
    <property type="match status" value="1"/>
</dbReference>
<dbReference type="GO" id="GO:0003723">
    <property type="term" value="F:RNA binding"/>
    <property type="evidence" value="ECO:0007669"/>
    <property type="project" value="InterPro"/>
</dbReference>
<keyword evidence="1 4" id="KW-0489">Methyltransferase</keyword>
<dbReference type="GO" id="GO:0006396">
    <property type="term" value="P:RNA processing"/>
    <property type="evidence" value="ECO:0007669"/>
    <property type="project" value="InterPro"/>
</dbReference>
<dbReference type="InterPro" id="IPR029028">
    <property type="entry name" value="Alpha/beta_knot_MTases"/>
</dbReference>
<reference evidence="4 5" key="1">
    <citation type="journal article" date="2015" name="Nature">
        <title>rRNA introns, odd ribosomes, and small enigmatic genomes across a large radiation of phyla.</title>
        <authorList>
            <person name="Brown C.T."/>
            <person name="Hug L.A."/>
            <person name="Thomas B.C."/>
            <person name="Sharon I."/>
            <person name="Castelle C.J."/>
            <person name="Singh A."/>
            <person name="Wilkins M.J."/>
            <person name="Williams K.H."/>
            <person name="Banfield J.F."/>
        </authorList>
    </citation>
    <scope>NUCLEOTIDE SEQUENCE [LARGE SCALE GENOMIC DNA]</scope>
</reference>
<dbReference type="Pfam" id="PF00588">
    <property type="entry name" value="SpoU_methylase"/>
    <property type="match status" value="1"/>
</dbReference>
<name>A0A0G0Q3A3_9BACT</name>
<dbReference type="InterPro" id="IPR001537">
    <property type="entry name" value="SpoU_MeTrfase"/>
</dbReference>
<dbReference type="AlphaFoldDB" id="A0A0G0Q3A3"/>
<evidence type="ECO:0000256" key="2">
    <source>
        <dbReference type="ARBA" id="ARBA00022679"/>
    </source>
</evidence>
<organism evidence="4 5">
    <name type="scientific">Candidatus Uhrbacteria bacterium GW2011_GWF2_39_13</name>
    <dbReference type="NCBI Taxonomy" id="1618995"/>
    <lineage>
        <taxon>Bacteria</taxon>
        <taxon>Candidatus Uhriibacteriota</taxon>
    </lineage>
</organism>